<dbReference type="Pfam" id="PF00646">
    <property type="entry name" value="F-box"/>
    <property type="match status" value="1"/>
</dbReference>
<dbReference type="SMART" id="SM00256">
    <property type="entry name" value="FBOX"/>
    <property type="match status" value="1"/>
</dbReference>
<dbReference type="EnsemblPlants" id="EMT27751">
    <property type="protein sequence ID" value="EMT27751"/>
    <property type="gene ID" value="F775_04604"/>
</dbReference>
<organism evidence="1">
    <name type="scientific">Aegilops tauschii</name>
    <name type="common">Tausch's goatgrass</name>
    <name type="synonym">Aegilops squarrosa</name>
    <dbReference type="NCBI Taxonomy" id="37682"/>
    <lineage>
        <taxon>Eukaryota</taxon>
        <taxon>Viridiplantae</taxon>
        <taxon>Streptophyta</taxon>
        <taxon>Embryophyta</taxon>
        <taxon>Tracheophyta</taxon>
        <taxon>Spermatophyta</taxon>
        <taxon>Magnoliopsida</taxon>
        <taxon>Liliopsida</taxon>
        <taxon>Poales</taxon>
        <taxon>Poaceae</taxon>
        <taxon>BOP clade</taxon>
        <taxon>Pooideae</taxon>
        <taxon>Triticodae</taxon>
        <taxon>Triticeae</taxon>
        <taxon>Triticinae</taxon>
        <taxon>Aegilops</taxon>
    </lineage>
</organism>
<proteinExistence type="predicted"/>
<reference evidence="1" key="1">
    <citation type="submission" date="2015-06" db="UniProtKB">
        <authorList>
            <consortium name="EnsemblPlants"/>
        </authorList>
    </citation>
    <scope>IDENTIFICATION</scope>
</reference>
<dbReference type="PROSITE" id="PS50181">
    <property type="entry name" value="FBOX"/>
    <property type="match status" value="1"/>
</dbReference>
<dbReference type="SUPFAM" id="SSF81383">
    <property type="entry name" value="F-box domain"/>
    <property type="match status" value="1"/>
</dbReference>
<protein>
    <submittedName>
        <fullName evidence="1">Uncharacterized protein</fullName>
    </submittedName>
</protein>
<name>M8CVD3_AEGTA</name>
<dbReference type="Gene3D" id="1.20.1280.50">
    <property type="match status" value="1"/>
</dbReference>
<dbReference type="InterPro" id="IPR001810">
    <property type="entry name" value="F-box_dom"/>
</dbReference>
<evidence type="ECO:0000313" key="1">
    <source>
        <dbReference type="EnsemblPlants" id="EMT27751"/>
    </source>
</evidence>
<dbReference type="AlphaFoldDB" id="M8CVD3"/>
<dbReference type="PANTHER" id="PTHR32133">
    <property type="entry name" value="OS07G0120400 PROTEIN"/>
    <property type="match status" value="1"/>
</dbReference>
<sequence length="354" mass="38977">MAPGPLPEYHLRKKGPLPALPDELVQEILLRIPPDDPASLLRASLVCKSWSEAVSQRWFRRSFHDLHPSPTVLGGRTEEFLVWEPIRGAQQRVAVPVAFQFGHTTAAVFCAADGCNHHECHGSPFRVVFVSSIYDKDADDDPFTTSVCVYSSEAAAWGEPTLMHHEFIVDFTYYSSVLVGRSFLYFMTCGGFILEYDLARHGLTWFDTPDSRYSKGWPTCSLMLAEEGGLGLVEELDPHLQLWSWEVTDAQWVPGRIIYLESFSLNGAPVSASCPAHVLGFAEGANTIFVTMAAGLFAVQVQSGKATRVCDDHGYGKLIPIVGLYTPMPRGEHIRKLSASSGQLSINGNFPEGG</sequence>
<dbReference type="InterPro" id="IPR036047">
    <property type="entry name" value="F-box-like_dom_sf"/>
</dbReference>
<accession>M8CVD3</accession>
<dbReference type="PANTHER" id="PTHR32133:SF301">
    <property type="entry name" value="F-BOX DOMAIN-CONTAINING PROTEIN"/>
    <property type="match status" value="1"/>
</dbReference>